<dbReference type="AlphaFoldDB" id="A0A1C6JG62"/>
<sequence>MADTAEVNSNIYNQIYDLQAVRRQDFLRACHLAAQRSPGAGGIGTLSEKTLHAALKNYFEPYADNQETAIGRYVADIVGPQGIIEIQTRSLSRLHDKLQVFLEAARVTVVYPIAQVKWVCWLDPDTGELLSRRRSPKKGRPEHAFYELYRLADLLGHPNLQVCLVFLELEEYRQQNGYGRGKKRRATRYECRPLDILDQRLFTGIDDWAALLPKSMPQPFTTADYSSFAHLHLHTAQRALALLYKVGALQRVGKQGRYYLYARPDPGRRPAIHE</sequence>
<name>A0A1C6JG62_9FIRM</name>
<dbReference type="Pfam" id="PF26351">
    <property type="entry name" value="DUF8091"/>
    <property type="match status" value="1"/>
</dbReference>
<dbReference type="InterPro" id="IPR058404">
    <property type="entry name" value="DUF8091"/>
</dbReference>
<dbReference type="EMBL" id="FMHG01000001">
    <property type="protein sequence ID" value="SCJ80665.1"/>
    <property type="molecule type" value="Genomic_DNA"/>
</dbReference>
<reference evidence="2" key="1">
    <citation type="submission" date="2015-09" db="EMBL/GenBank/DDBJ databases">
        <authorList>
            <consortium name="Pathogen Informatics"/>
        </authorList>
    </citation>
    <scope>NUCLEOTIDE SEQUENCE</scope>
    <source>
        <strain evidence="2">2789STDY5834896</strain>
    </source>
</reference>
<evidence type="ECO:0000259" key="1">
    <source>
        <dbReference type="Pfam" id="PF26351"/>
    </source>
</evidence>
<accession>A0A1C6JG62</accession>
<proteinExistence type="predicted"/>
<gene>
    <name evidence="2" type="ORF">SAMEA3545359_02147</name>
</gene>
<feature type="domain" description="DUF8091" evidence="1">
    <location>
        <begin position="49"/>
        <end position="202"/>
    </location>
</feature>
<evidence type="ECO:0000313" key="2">
    <source>
        <dbReference type="EMBL" id="SCJ80665.1"/>
    </source>
</evidence>
<organism evidence="2">
    <name type="scientific">uncultured Anaerotruncus sp</name>
    <dbReference type="NCBI Taxonomy" id="905011"/>
    <lineage>
        <taxon>Bacteria</taxon>
        <taxon>Bacillati</taxon>
        <taxon>Bacillota</taxon>
        <taxon>Clostridia</taxon>
        <taxon>Eubacteriales</taxon>
        <taxon>Oscillospiraceae</taxon>
        <taxon>Anaerotruncus</taxon>
        <taxon>environmental samples</taxon>
    </lineage>
</organism>
<protein>
    <recommendedName>
        <fullName evidence="1">DUF8091 domain-containing protein</fullName>
    </recommendedName>
</protein>